<name>A0A655ZT96_VIBCL</name>
<sequence>MQHLIVHLLPLSFNRINLLLGWVVQLLHFGLPAATQYDIRTTTRHVSCDGDCARFTGFSNNFRFFFMELRVQNIVLDACFFQCIGEQF</sequence>
<dbReference type="AlphaFoldDB" id="A0A655ZT96"/>
<accession>A0A655ZT96</accession>
<dbReference type="Proteomes" id="UP000041770">
    <property type="component" value="Unassembled WGS sequence"/>
</dbReference>
<gene>
    <name evidence="1" type="ORF">ERS013200_02248</name>
</gene>
<proteinExistence type="predicted"/>
<reference evidence="1 2" key="1">
    <citation type="submission" date="2015-07" db="EMBL/GenBank/DDBJ databases">
        <authorList>
            <consortium name="Pathogen Informatics"/>
        </authorList>
    </citation>
    <scope>NUCLEOTIDE SEQUENCE [LARGE SCALE GENOMIC DNA]</scope>
    <source>
        <strain evidence="1 2">A316</strain>
    </source>
</reference>
<organism evidence="1 2">
    <name type="scientific">Vibrio cholerae</name>
    <dbReference type="NCBI Taxonomy" id="666"/>
    <lineage>
        <taxon>Bacteria</taxon>
        <taxon>Pseudomonadati</taxon>
        <taxon>Pseudomonadota</taxon>
        <taxon>Gammaproteobacteria</taxon>
        <taxon>Vibrionales</taxon>
        <taxon>Vibrionaceae</taxon>
        <taxon>Vibrio</taxon>
    </lineage>
</organism>
<evidence type="ECO:0000313" key="1">
    <source>
        <dbReference type="EMBL" id="CSC78002.1"/>
    </source>
</evidence>
<evidence type="ECO:0000313" key="2">
    <source>
        <dbReference type="Proteomes" id="UP000041770"/>
    </source>
</evidence>
<protein>
    <submittedName>
        <fullName evidence="1">Uncharacterized protein</fullName>
    </submittedName>
</protein>
<dbReference type="EMBL" id="CWQY01000014">
    <property type="protein sequence ID" value="CSC78002.1"/>
    <property type="molecule type" value="Genomic_DNA"/>
</dbReference>